<dbReference type="Proteomes" id="UP000886595">
    <property type="component" value="Unassembled WGS sequence"/>
</dbReference>
<dbReference type="GO" id="GO:0006355">
    <property type="term" value="P:regulation of DNA-templated transcription"/>
    <property type="evidence" value="ECO:0007669"/>
    <property type="project" value="InterPro"/>
</dbReference>
<keyword evidence="7" id="KW-1185">Reference proteome</keyword>
<dbReference type="AlphaFoldDB" id="A0A8X7WQF3"/>
<dbReference type="InterPro" id="IPR003441">
    <property type="entry name" value="NAC-dom"/>
</dbReference>
<dbReference type="PROSITE" id="PS51005">
    <property type="entry name" value="NAC"/>
    <property type="match status" value="1"/>
</dbReference>
<evidence type="ECO:0000256" key="2">
    <source>
        <dbReference type="ARBA" id="ARBA00023125"/>
    </source>
</evidence>
<protein>
    <recommendedName>
        <fullName evidence="5">NAC domain-containing protein</fullName>
    </recommendedName>
</protein>
<feature type="domain" description="NAC" evidence="5">
    <location>
        <begin position="1"/>
        <end position="124"/>
    </location>
</feature>
<dbReference type="GO" id="GO:0003677">
    <property type="term" value="F:DNA binding"/>
    <property type="evidence" value="ECO:0007669"/>
    <property type="project" value="UniProtKB-KW"/>
</dbReference>
<dbReference type="PANTHER" id="PTHR31719:SF222">
    <property type="entry name" value="NAC DOMAIN-CONTAINING PROTEIN"/>
    <property type="match status" value="1"/>
</dbReference>
<accession>A0A8X7WQF3</accession>
<name>A0A8X7WQF3_BRACI</name>
<reference evidence="6 7" key="1">
    <citation type="submission" date="2020-02" db="EMBL/GenBank/DDBJ databases">
        <authorList>
            <person name="Ma Q."/>
            <person name="Huang Y."/>
            <person name="Song X."/>
            <person name="Pei D."/>
        </authorList>
    </citation>
    <scope>NUCLEOTIDE SEQUENCE [LARGE SCALE GENOMIC DNA]</scope>
    <source>
        <strain evidence="6">Sxm20200214</strain>
        <tissue evidence="6">Leaf</tissue>
    </source>
</reference>
<dbReference type="InterPro" id="IPR036093">
    <property type="entry name" value="NAC_dom_sf"/>
</dbReference>
<evidence type="ECO:0000313" key="6">
    <source>
        <dbReference type="EMBL" id="KAG2332353.1"/>
    </source>
</evidence>
<gene>
    <name evidence="6" type="ORF">Bca52824_003533</name>
</gene>
<comment type="caution">
    <text evidence="6">The sequence shown here is derived from an EMBL/GenBank/DDBJ whole genome shotgun (WGS) entry which is preliminary data.</text>
</comment>
<keyword evidence="3" id="KW-0804">Transcription</keyword>
<evidence type="ECO:0000259" key="5">
    <source>
        <dbReference type="PROSITE" id="PS51005"/>
    </source>
</evidence>
<sequence>MNKNGFITTLNVYNDEPWLLDHVNNDMFKRNEWYNFSPRNRRGARSVYRTVPERRESEGGRWKSTSGQEAIMDKNIKVEGYKESFVYYKKVMGKEDKTGWVMTEYSFQEGVHADDLVLCYIRGKIEKKVKPNQVPKVGEKHMIGDDPHE</sequence>
<dbReference type="OrthoDB" id="1114149at2759"/>
<dbReference type="SUPFAM" id="SSF101941">
    <property type="entry name" value="NAC domain"/>
    <property type="match status" value="1"/>
</dbReference>
<evidence type="ECO:0000256" key="1">
    <source>
        <dbReference type="ARBA" id="ARBA00023015"/>
    </source>
</evidence>
<organism evidence="6 7">
    <name type="scientific">Brassica carinata</name>
    <name type="common">Ethiopian mustard</name>
    <name type="synonym">Abyssinian cabbage</name>
    <dbReference type="NCBI Taxonomy" id="52824"/>
    <lineage>
        <taxon>Eukaryota</taxon>
        <taxon>Viridiplantae</taxon>
        <taxon>Streptophyta</taxon>
        <taxon>Embryophyta</taxon>
        <taxon>Tracheophyta</taxon>
        <taxon>Spermatophyta</taxon>
        <taxon>Magnoliopsida</taxon>
        <taxon>eudicotyledons</taxon>
        <taxon>Gunneridae</taxon>
        <taxon>Pentapetalae</taxon>
        <taxon>rosids</taxon>
        <taxon>malvids</taxon>
        <taxon>Brassicales</taxon>
        <taxon>Brassicaceae</taxon>
        <taxon>Brassiceae</taxon>
        <taxon>Brassica</taxon>
    </lineage>
</organism>
<dbReference type="EMBL" id="JAAMPC010000001">
    <property type="protein sequence ID" value="KAG2332353.1"/>
    <property type="molecule type" value="Genomic_DNA"/>
</dbReference>
<proteinExistence type="predicted"/>
<keyword evidence="2" id="KW-0238">DNA-binding</keyword>
<dbReference type="PANTHER" id="PTHR31719">
    <property type="entry name" value="NAC TRANSCRIPTION FACTOR 56"/>
    <property type="match status" value="1"/>
</dbReference>
<dbReference type="Pfam" id="PF02365">
    <property type="entry name" value="NAM"/>
    <property type="match status" value="1"/>
</dbReference>
<keyword evidence="1" id="KW-0805">Transcription regulation</keyword>
<evidence type="ECO:0000256" key="3">
    <source>
        <dbReference type="ARBA" id="ARBA00023163"/>
    </source>
</evidence>
<keyword evidence="4" id="KW-0539">Nucleus</keyword>
<dbReference type="Gene3D" id="2.170.150.80">
    <property type="entry name" value="NAC domain"/>
    <property type="match status" value="1"/>
</dbReference>
<evidence type="ECO:0000313" key="7">
    <source>
        <dbReference type="Proteomes" id="UP000886595"/>
    </source>
</evidence>
<evidence type="ECO:0000256" key="4">
    <source>
        <dbReference type="ARBA" id="ARBA00023242"/>
    </source>
</evidence>